<evidence type="ECO:0000259" key="3">
    <source>
        <dbReference type="Pfam" id="PF07726"/>
    </source>
</evidence>
<dbReference type="AlphaFoldDB" id="A0A7C3MBT2"/>
<dbReference type="Gene3D" id="3.40.50.300">
    <property type="entry name" value="P-loop containing nucleotide triphosphate hydrolases"/>
    <property type="match status" value="1"/>
</dbReference>
<keyword evidence="1" id="KW-0547">Nucleotide-binding</keyword>
<accession>A0A7C3MBT2</accession>
<dbReference type="InterPro" id="IPR050764">
    <property type="entry name" value="CbbQ/NirQ/NorQ/GpvN"/>
</dbReference>
<dbReference type="PIRSF" id="PIRSF002849">
    <property type="entry name" value="AAA_ATPase_chaperone_MoxR_prd"/>
    <property type="match status" value="1"/>
</dbReference>
<dbReference type="FunFam" id="3.40.50.300:FF:000640">
    <property type="entry name" value="MoxR family ATPase"/>
    <property type="match status" value="1"/>
</dbReference>
<evidence type="ECO:0000313" key="5">
    <source>
        <dbReference type="EMBL" id="HFW31675.1"/>
    </source>
</evidence>
<dbReference type="InterPro" id="IPR011703">
    <property type="entry name" value="ATPase_AAA-3"/>
</dbReference>
<dbReference type="InterPro" id="IPR041628">
    <property type="entry name" value="ChlI/MoxR_AAA_lid"/>
</dbReference>
<dbReference type="Pfam" id="PF07726">
    <property type="entry name" value="AAA_3"/>
    <property type="match status" value="1"/>
</dbReference>
<evidence type="ECO:0000256" key="2">
    <source>
        <dbReference type="ARBA" id="ARBA00022840"/>
    </source>
</evidence>
<reference evidence="5" key="1">
    <citation type="journal article" date="2020" name="mSystems">
        <title>Genome- and Community-Level Interaction Insights into Carbon Utilization and Element Cycling Functions of Hydrothermarchaeota in Hydrothermal Sediment.</title>
        <authorList>
            <person name="Zhou Z."/>
            <person name="Liu Y."/>
            <person name="Xu W."/>
            <person name="Pan J."/>
            <person name="Luo Z.H."/>
            <person name="Li M."/>
        </authorList>
    </citation>
    <scope>NUCLEOTIDE SEQUENCE [LARGE SCALE GENOMIC DNA]</scope>
    <source>
        <strain evidence="5">SpSt-87</strain>
    </source>
</reference>
<comment type="caution">
    <text evidence="5">The sequence shown here is derived from an EMBL/GenBank/DDBJ whole genome shotgun (WGS) entry which is preliminary data.</text>
</comment>
<dbReference type="PANTHER" id="PTHR42759">
    <property type="entry name" value="MOXR FAMILY PROTEIN"/>
    <property type="match status" value="1"/>
</dbReference>
<protein>
    <submittedName>
        <fullName evidence="5">MoxR family ATPase</fullName>
    </submittedName>
</protein>
<feature type="domain" description="ATPase AAA-3" evidence="3">
    <location>
        <begin position="40"/>
        <end position="170"/>
    </location>
</feature>
<keyword evidence="2" id="KW-0067">ATP-binding</keyword>
<proteinExistence type="predicted"/>
<dbReference type="SUPFAM" id="SSF52540">
    <property type="entry name" value="P-loop containing nucleoside triphosphate hydrolases"/>
    <property type="match status" value="1"/>
</dbReference>
<dbReference type="PANTHER" id="PTHR42759:SF1">
    <property type="entry name" value="MAGNESIUM-CHELATASE SUBUNIT CHLD"/>
    <property type="match status" value="1"/>
</dbReference>
<dbReference type="Gene3D" id="1.10.8.80">
    <property type="entry name" value="Magnesium chelatase subunit I, C-Terminal domain"/>
    <property type="match status" value="1"/>
</dbReference>
<dbReference type="GO" id="GO:0016887">
    <property type="term" value="F:ATP hydrolysis activity"/>
    <property type="evidence" value="ECO:0007669"/>
    <property type="project" value="InterPro"/>
</dbReference>
<sequence>MKLEKLRELCDQIVKAVGEVYVGSELLLRKLLCASLANGHVLFEDYPGLGKTLLAKVFARALGCNWKRIQFTPDLMPADIIGTKVWKANISDFVLERGPIFTNILLADEINRAPPKTQSALLEAMEERQVTIDGVTYKLDPPFFVIATQNPIELEGTYPLPEAQMDRFLVRLSTGYPETLELECEILKRRIKWQRDDPTELLEPVVTSETFREMQMLVETKIYVDDQIIDYISRIVRNTREHPMVEVGSSPRGGLSLLKLARAHAAISGRDFVIPDDVKIFLFDALNHRLILNPEYLLEGKTDIKLVVDEIVSKVEVPKHFLRR</sequence>
<dbReference type="InterPro" id="IPR027417">
    <property type="entry name" value="P-loop_NTPase"/>
</dbReference>
<dbReference type="GO" id="GO:0005524">
    <property type="term" value="F:ATP binding"/>
    <property type="evidence" value="ECO:0007669"/>
    <property type="project" value="UniProtKB-KW"/>
</dbReference>
<dbReference type="Pfam" id="PF17863">
    <property type="entry name" value="AAA_lid_2"/>
    <property type="match status" value="1"/>
</dbReference>
<gene>
    <name evidence="5" type="ORF">ENW66_01785</name>
</gene>
<feature type="domain" description="ChlI/MoxR AAA lid" evidence="4">
    <location>
        <begin position="238"/>
        <end position="303"/>
    </location>
</feature>
<name>A0A7C3MBT2_ARCFL</name>
<evidence type="ECO:0000259" key="4">
    <source>
        <dbReference type="Pfam" id="PF17863"/>
    </source>
</evidence>
<evidence type="ECO:0000256" key="1">
    <source>
        <dbReference type="ARBA" id="ARBA00022741"/>
    </source>
</evidence>
<organism evidence="5">
    <name type="scientific">Archaeoglobus fulgidus</name>
    <dbReference type="NCBI Taxonomy" id="2234"/>
    <lineage>
        <taxon>Archaea</taxon>
        <taxon>Methanobacteriati</taxon>
        <taxon>Methanobacteriota</taxon>
        <taxon>Archaeoglobi</taxon>
        <taxon>Archaeoglobales</taxon>
        <taxon>Archaeoglobaceae</taxon>
        <taxon>Archaeoglobus</taxon>
    </lineage>
</organism>
<dbReference type="EMBL" id="DTLB01000008">
    <property type="protein sequence ID" value="HFW31675.1"/>
    <property type="molecule type" value="Genomic_DNA"/>
</dbReference>